<gene>
    <name evidence="1" type="ORF">D5086_013337</name>
</gene>
<dbReference type="EMBL" id="RCHU02000006">
    <property type="protein sequence ID" value="KAL3586470.1"/>
    <property type="molecule type" value="Genomic_DNA"/>
</dbReference>
<reference evidence="1 2" key="1">
    <citation type="journal article" date="2024" name="Plant Biotechnol. J.">
        <title>Genome and CRISPR/Cas9 system of a widespread forest tree (Populus alba) in the world.</title>
        <authorList>
            <person name="Liu Y.J."/>
            <person name="Jiang P.F."/>
            <person name="Han X.M."/>
            <person name="Li X.Y."/>
            <person name="Wang H.M."/>
            <person name="Wang Y.J."/>
            <person name="Wang X.X."/>
            <person name="Zeng Q.Y."/>
        </authorList>
    </citation>
    <scope>NUCLEOTIDE SEQUENCE [LARGE SCALE GENOMIC DNA]</scope>
    <source>
        <strain evidence="2">cv. PAL-ZL1</strain>
    </source>
</reference>
<protein>
    <submittedName>
        <fullName evidence="1">Uncharacterized protein</fullName>
    </submittedName>
</protein>
<comment type="caution">
    <text evidence="1">The sequence shown here is derived from an EMBL/GenBank/DDBJ whole genome shotgun (WGS) entry which is preliminary data.</text>
</comment>
<evidence type="ECO:0000313" key="1">
    <source>
        <dbReference type="EMBL" id="KAL3586470.1"/>
    </source>
</evidence>
<name>A0ACC4C565_POPAL</name>
<evidence type="ECO:0000313" key="2">
    <source>
        <dbReference type="Proteomes" id="UP000309997"/>
    </source>
</evidence>
<proteinExistence type="predicted"/>
<accession>A0ACC4C565</accession>
<dbReference type="Proteomes" id="UP000309997">
    <property type="component" value="Unassembled WGS sequence"/>
</dbReference>
<keyword evidence="2" id="KW-1185">Reference proteome</keyword>
<organism evidence="1 2">
    <name type="scientific">Populus alba</name>
    <name type="common">White poplar</name>
    <dbReference type="NCBI Taxonomy" id="43335"/>
    <lineage>
        <taxon>Eukaryota</taxon>
        <taxon>Viridiplantae</taxon>
        <taxon>Streptophyta</taxon>
        <taxon>Embryophyta</taxon>
        <taxon>Tracheophyta</taxon>
        <taxon>Spermatophyta</taxon>
        <taxon>Magnoliopsida</taxon>
        <taxon>eudicotyledons</taxon>
        <taxon>Gunneridae</taxon>
        <taxon>Pentapetalae</taxon>
        <taxon>rosids</taxon>
        <taxon>fabids</taxon>
        <taxon>Malpighiales</taxon>
        <taxon>Salicaceae</taxon>
        <taxon>Saliceae</taxon>
        <taxon>Populus</taxon>
    </lineage>
</organism>
<sequence>MYVIAEPTPSTNRSVQAMTAAPARHPPPFRWVKVLVPTITTRNGVVHLLGTGRCRKVLCPVPRVVGLEEPPVVPDFLRELEAAGWVPIRVDAYETRWLGPACAKGVVERSDEGLLDAMVFASSGEVEGLLKSLKELGWEWEMMRRRWPNLVVVANGPVTAAGAESLGVNVNVVSERFDSFQGTVDAVKTKLRGLDSTCM</sequence>